<sequence length="478" mass="53856">MPRDIIRWSTLTVEGFKLVFIDLIHGHHRYYISTGQIPCGGYLFPENARCCRDGEQQRGVLVDLDSLRPSDPLLLACAEFYTGPTRTMQDIPRPRIGKFTEPAAQCVCELFRLLEFVYGLPRIPRPSWEEPGPFHSKFASMCDSWLRPLWRLASDAVFLKKTRVQPDRRQHEYGEPTHERLLAIIVKTALLVPLPLPAPAELPAKPAFQSLIHIATVAQFKRAVIDIANAINKYNDAALCFPALTSDRMLFQDHNLSSTSLLGFVLDLDPLDAPNTLTACAGAHPAALARRFAAYDLISGPSIPPPRALLPRHAFEALFNALVWFYVCNQFSSSSNGAGRLSPRPRTEYAGTWLDPAAHALPSDRTSYTFKAFLQSRRAFLWDGAVLDAKSKSRTDHMCQILWLDILIVPEFCAAPRGFNIRTRNISGPDNFGDKILEVTSDRHSRISTGLELLWRLKRIPERKPTSNPRKLTEYSKK</sequence>
<dbReference type="AlphaFoldDB" id="A0AAD7H396"/>
<gene>
    <name evidence="1" type="ORF">B0H17DRAFT_1123679</name>
</gene>
<dbReference type="Proteomes" id="UP001221757">
    <property type="component" value="Unassembled WGS sequence"/>
</dbReference>
<reference evidence="1" key="1">
    <citation type="submission" date="2023-03" db="EMBL/GenBank/DDBJ databases">
        <title>Massive genome expansion in bonnet fungi (Mycena s.s.) driven by repeated elements and novel gene families across ecological guilds.</title>
        <authorList>
            <consortium name="Lawrence Berkeley National Laboratory"/>
            <person name="Harder C.B."/>
            <person name="Miyauchi S."/>
            <person name="Viragh M."/>
            <person name="Kuo A."/>
            <person name="Thoen E."/>
            <person name="Andreopoulos B."/>
            <person name="Lu D."/>
            <person name="Skrede I."/>
            <person name="Drula E."/>
            <person name="Henrissat B."/>
            <person name="Morin E."/>
            <person name="Kohler A."/>
            <person name="Barry K."/>
            <person name="LaButti K."/>
            <person name="Morin E."/>
            <person name="Salamov A."/>
            <person name="Lipzen A."/>
            <person name="Mereny Z."/>
            <person name="Hegedus B."/>
            <person name="Baldrian P."/>
            <person name="Stursova M."/>
            <person name="Weitz H."/>
            <person name="Taylor A."/>
            <person name="Grigoriev I.V."/>
            <person name="Nagy L.G."/>
            <person name="Martin F."/>
            <person name="Kauserud H."/>
        </authorList>
    </citation>
    <scope>NUCLEOTIDE SEQUENCE</scope>
    <source>
        <strain evidence="1">CBHHK067</strain>
    </source>
</reference>
<comment type="caution">
    <text evidence="1">The sequence shown here is derived from an EMBL/GenBank/DDBJ whole genome shotgun (WGS) entry which is preliminary data.</text>
</comment>
<proteinExistence type="predicted"/>
<accession>A0AAD7H396</accession>
<organism evidence="1 2">
    <name type="scientific">Mycena rosella</name>
    <name type="common">Pink bonnet</name>
    <name type="synonym">Agaricus rosellus</name>
    <dbReference type="NCBI Taxonomy" id="1033263"/>
    <lineage>
        <taxon>Eukaryota</taxon>
        <taxon>Fungi</taxon>
        <taxon>Dikarya</taxon>
        <taxon>Basidiomycota</taxon>
        <taxon>Agaricomycotina</taxon>
        <taxon>Agaricomycetes</taxon>
        <taxon>Agaricomycetidae</taxon>
        <taxon>Agaricales</taxon>
        <taxon>Marasmiineae</taxon>
        <taxon>Mycenaceae</taxon>
        <taxon>Mycena</taxon>
    </lineage>
</organism>
<keyword evidence="2" id="KW-1185">Reference proteome</keyword>
<protein>
    <submittedName>
        <fullName evidence="1">Uncharacterized protein</fullName>
    </submittedName>
</protein>
<evidence type="ECO:0000313" key="1">
    <source>
        <dbReference type="EMBL" id="KAJ7710543.1"/>
    </source>
</evidence>
<dbReference type="EMBL" id="JARKIE010000001">
    <property type="protein sequence ID" value="KAJ7710543.1"/>
    <property type="molecule type" value="Genomic_DNA"/>
</dbReference>
<name>A0AAD7H396_MYCRO</name>
<evidence type="ECO:0000313" key="2">
    <source>
        <dbReference type="Proteomes" id="UP001221757"/>
    </source>
</evidence>